<feature type="region of interest" description="Disordered" evidence="5">
    <location>
        <begin position="205"/>
        <end position="270"/>
    </location>
</feature>
<dbReference type="InterPro" id="IPR032310">
    <property type="entry name" value="NLS_NINJA_AFP-like"/>
</dbReference>
<proteinExistence type="inferred from homology"/>
<evidence type="ECO:0000313" key="7">
    <source>
        <dbReference type="EMBL" id="KAK1316524.1"/>
    </source>
</evidence>
<protein>
    <recommendedName>
        <fullName evidence="4">Ninja-family protein</fullName>
    </recommendedName>
    <alternativeName>
        <fullName evidence="4">ABI-binding protein</fullName>
    </alternativeName>
</protein>
<dbReference type="PANTHER" id="PTHR31413">
    <property type="entry name" value="AFP HOMOLOG 2"/>
    <property type="match status" value="1"/>
</dbReference>
<dbReference type="Proteomes" id="UP001180020">
    <property type="component" value="Unassembled WGS sequence"/>
</dbReference>
<evidence type="ECO:0000259" key="6">
    <source>
        <dbReference type="Pfam" id="PF16135"/>
    </source>
</evidence>
<dbReference type="AlphaFoldDB" id="A0AAV9EU56"/>
<feature type="region of interest" description="Disordered" evidence="5">
    <location>
        <begin position="109"/>
        <end position="155"/>
    </location>
</feature>
<sequence>MSEATDGYSRDLLRRFSSGDIPLSPAPAVMEEEDSVELELSLGLPFESDWKEKRLFRSSSVANVLTYAAEEAPPEAKPAVPLMRTCSLPAETDEEVRKRKELQCLRRMEAKRKRSEKQRSRAEEREEESLKAKVENLSVGPGHSGTQSGQAAPFGMPIRAGPGANWAVAALSRQRSTGSQGSFSSGVSEALQVTLEVIISEKLGFNIPGRNGSQDPMSATSIRDRRRTTGKSVNSPTEQPSDPSKKSSTDNYTNNNNNNSNNNSGTTETARNVMDSMPCVSTKGDGPNGKKIDGFLYRYKKGEEVRIVCVCHGKFLSPAEFVEHAGGGDVAHPLKHIVVNPTPSAYL</sequence>
<comment type="subcellular location">
    <subcellularLocation>
        <location evidence="1 4">Nucleus</location>
    </subcellularLocation>
</comment>
<comment type="function">
    <text evidence="4">Acts as a negative regulator of abscisic acid (ABA) response.</text>
</comment>
<dbReference type="GO" id="GO:0005634">
    <property type="term" value="C:nucleus"/>
    <property type="evidence" value="ECO:0007669"/>
    <property type="project" value="UniProtKB-SubCell"/>
</dbReference>
<organism evidence="7 8">
    <name type="scientific">Acorus calamus</name>
    <name type="common">Sweet flag</name>
    <dbReference type="NCBI Taxonomy" id="4465"/>
    <lineage>
        <taxon>Eukaryota</taxon>
        <taxon>Viridiplantae</taxon>
        <taxon>Streptophyta</taxon>
        <taxon>Embryophyta</taxon>
        <taxon>Tracheophyta</taxon>
        <taxon>Spermatophyta</taxon>
        <taxon>Magnoliopsida</taxon>
        <taxon>Liliopsida</taxon>
        <taxon>Acoraceae</taxon>
        <taxon>Acorus</taxon>
    </lineage>
</organism>
<keyword evidence="3 4" id="KW-0539">Nucleus</keyword>
<feature type="compositionally biased region" description="Low complexity" evidence="5">
    <location>
        <begin position="249"/>
        <end position="267"/>
    </location>
</feature>
<dbReference type="Pfam" id="PF16135">
    <property type="entry name" value="TDBD"/>
    <property type="match status" value="1"/>
</dbReference>
<name>A0AAV9EU56_ACOCL</name>
<evidence type="ECO:0000256" key="2">
    <source>
        <dbReference type="ARBA" id="ARBA00006081"/>
    </source>
</evidence>
<feature type="compositionally biased region" description="Basic and acidic residues" evidence="5">
    <location>
        <begin position="117"/>
        <end position="134"/>
    </location>
</feature>
<dbReference type="GO" id="GO:0045892">
    <property type="term" value="P:negative regulation of DNA-templated transcription"/>
    <property type="evidence" value="ECO:0007669"/>
    <property type="project" value="TreeGrafter"/>
</dbReference>
<dbReference type="PANTHER" id="PTHR31413:SF31">
    <property type="entry name" value="NINJA-FAMILY PROTEIN AFP3"/>
    <property type="match status" value="1"/>
</dbReference>
<evidence type="ECO:0000313" key="8">
    <source>
        <dbReference type="Proteomes" id="UP001180020"/>
    </source>
</evidence>
<evidence type="ECO:0000256" key="3">
    <source>
        <dbReference type="ARBA" id="ARBA00023242"/>
    </source>
</evidence>
<evidence type="ECO:0000256" key="1">
    <source>
        <dbReference type="ARBA" id="ARBA00004123"/>
    </source>
</evidence>
<reference evidence="7" key="2">
    <citation type="submission" date="2023-06" db="EMBL/GenBank/DDBJ databases">
        <authorList>
            <person name="Ma L."/>
            <person name="Liu K.-W."/>
            <person name="Li Z."/>
            <person name="Hsiao Y.-Y."/>
            <person name="Qi Y."/>
            <person name="Fu T."/>
            <person name="Tang G."/>
            <person name="Zhang D."/>
            <person name="Sun W.-H."/>
            <person name="Liu D.-K."/>
            <person name="Li Y."/>
            <person name="Chen G.-Z."/>
            <person name="Liu X.-D."/>
            <person name="Liao X.-Y."/>
            <person name="Jiang Y.-T."/>
            <person name="Yu X."/>
            <person name="Hao Y."/>
            <person name="Huang J."/>
            <person name="Zhao X.-W."/>
            <person name="Ke S."/>
            <person name="Chen Y.-Y."/>
            <person name="Wu W.-L."/>
            <person name="Hsu J.-L."/>
            <person name="Lin Y.-F."/>
            <person name="Huang M.-D."/>
            <person name="Li C.-Y."/>
            <person name="Huang L."/>
            <person name="Wang Z.-W."/>
            <person name="Zhao X."/>
            <person name="Zhong W.-Y."/>
            <person name="Peng D.-H."/>
            <person name="Ahmad S."/>
            <person name="Lan S."/>
            <person name="Zhang J.-S."/>
            <person name="Tsai W.-C."/>
            <person name="Van De Peer Y."/>
            <person name="Liu Z.-J."/>
        </authorList>
    </citation>
    <scope>NUCLEOTIDE SEQUENCE</scope>
    <source>
        <strain evidence="7">CP</strain>
        <tissue evidence="7">Leaves</tissue>
    </source>
</reference>
<comment type="caution">
    <text evidence="7">The sequence shown here is derived from an EMBL/GenBank/DDBJ whole genome shotgun (WGS) entry which is preliminary data.</text>
</comment>
<feature type="compositionally biased region" description="Polar residues" evidence="5">
    <location>
        <begin position="230"/>
        <end position="242"/>
    </location>
</feature>
<accession>A0AAV9EU56</accession>
<dbReference type="GO" id="GO:0007165">
    <property type="term" value="P:signal transduction"/>
    <property type="evidence" value="ECO:0007669"/>
    <property type="project" value="InterPro"/>
</dbReference>
<gene>
    <name evidence="7" type="primary">AFP3</name>
    <name evidence="7" type="ORF">QJS10_CPA05g01725</name>
</gene>
<reference evidence="7" key="1">
    <citation type="journal article" date="2023" name="Nat. Commun.">
        <title>Diploid and tetraploid genomes of Acorus and the evolution of monocots.</title>
        <authorList>
            <person name="Ma L."/>
            <person name="Liu K.W."/>
            <person name="Li Z."/>
            <person name="Hsiao Y.Y."/>
            <person name="Qi Y."/>
            <person name="Fu T."/>
            <person name="Tang G.D."/>
            <person name="Zhang D."/>
            <person name="Sun W.H."/>
            <person name="Liu D.K."/>
            <person name="Li Y."/>
            <person name="Chen G.Z."/>
            <person name="Liu X.D."/>
            <person name="Liao X.Y."/>
            <person name="Jiang Y.T."/>
            <person name="Yu X."/>
            <person name="Hao Y."/>
            <person name="Huang J."/>
            <person name="Zhao X.W."/>
            <person name="Ke S."/>
            <person name="Chen Y.Y."/>
            <person name="Wu W.L."/>
            <person name="Hsu J.L."/>
            <person name="Lin Y.F."/>
            <person name="Huang M.D."/>
            <person name="Li C.Y."/>
            <person name="Huang L."/>
            <person name="Wang Z.W."/>
            <person name="Zhao X."/>
            <person name="Zhong W.Y."/>
            <person name="Peng D.H."/>
            <person name="Ahmad S."/>
            <person name="Lan S."/>
            <person name="Zhang J.S."/>
            <person name="Tsai W.C."/>
            <person name="Van de Peer Y."/>
            <person name="Liu Z.J."/>
        </authorList>
    </citation>
    <scope>NUCLEOTIDE SEQUENCE</scope>
    <source>
        <strain evidence="7">CP</strain>
    </source>
</reference>
<feature type="compositionally biased region" description="Polar residues" evidence="5">
    <location>
        <begin position="211"/>
        <end position="221"/>
    </location>
</feature>
<comment type="similarity">
    <text evidence="2 4">Belongs to the Ninja family.</text>
</comment>
<dbReference type="InterPro" id="IPR032308">
    <property type="entry name" value="TDBD"/>
</dbReference>
<dbReference type="EMBL" id="JAUJYO010000005">
    <property type="protein sequence ID" value="KAK1316524.1"/>
    <property type="molecule type" value="Genomic_DNA"/>
</dbReference>
<keyword evidence="8" id="KW-1185">Reference proteome</keyword>
<dbReference type="Pfam" id="PF16136">
    <property type="entry name" value="NLS_NINJA_AFP"/>
    <property type="match status" value="1"/>
</dbReference>
<dbReference type="InterPro" id="IPR031307">
    <property type="entry name" value="Ninja_fam"/>
</dbReference>
<evidence type="ECO:0000256" key="5">
    <source>
        <dbReference type="SAM" id="MobiDB-lite"/>
    </source>
</evidence>
<evidence type="ECO:0000256" key="4">
    <source>
        <dbReference type="RuleBase" id="RU369029"/>
    </source>
</evidence>
<feature type="domain" description="Tify" evidence="6">
    <location>
        <begin position="306"/>
        <end position="339"/>
    </location>
</feature>